<dbReference type="GO" id="GO:0012507">
    <property type="term" value="C:ER to Golgi transport vesicle membrane"/>
    <property type="evidence" value="ECO:0007669"/>
    <property type="project" value="TreeGrafter"/>
</dbReference>
<keyword evidence="7 8" id="KW-0472">Membrane</keyword>
<dbReference type="Proteomes" id="UP000198341">
    <property type="component" value="Chromosome 3"/>
</dbReference>
<feature type="transmembrane region" description="Helical" evidence="10">
    <location>
        <begin position="241"/>
        <end position="261"/>
    </location>
</feature>
<comment type="function">
    <text evidence="8">Involved in transport of proteins from the cis/medial-Golgi to the trans-Golgi network.</text>
</comment>
<dbReference type="PIRSF" id="PIRSF028865">
    <property type="entry name" value="Membrin-2"/>
    <property type="match status" value="1"/>
</dbReference>
<dbReference type="RefSeq" id="XP_007514034.1">
    <property type="nucleotide sequence ID" value="XM_007513972.1"/>
</dbReference>
<evidence type="ECO:0000256" key="8">
    <source>
        <dbReference type="PIRNR" id="PIRNR028865"/>
    </source>
</evidence>
<proteinExistence type="inferred from homology"/>
<dbReference type="KEGG" id="bpg:Bathy03g04410"/>
<dbReference type="OrthoDB" id="158360at2759"/>
<dbReference type="GO" id="GO:0000149">
    <property type="term" value="F:SNARE binding"/>
    <property type="evidence" value="ECO:0007669"/>
    <property type="project" value="TreeGrafter"/>
</dbReference>
<evidence type="ECO:0000256" key="4">
    <source>
        <dbReference type="ARBA" id="ARBA00022927"/>
    </source>
</evidence>
<keyword evidence="6" id="KW-0333">Golgi apparatus</keyword>
<dbReference type="GO" id="GO:0006906">
    <property type="term" value="P:vesicle fusion"/>
    <property type="evidence" value="ECO:0007669"/>
    <property type="project" value="TreeGrafter"/>
</dbReference>
<keyword evidence="12" id="KW-1185">Reference proteome</keyword>
<reference evidence="11 12" key="1">
    <citation type="submission" date="2011-10" db="EMBL/GenBank/DDBJ databases">
        <authorList>
            <person name="Genoscope - CEA"/>
        </authorList>
    </citation>
    <scope>NUCLEOTIDE SEQUENCE [LARGE SCALE GENOMIC DNA]</scope>
    <source>
        <strain evidence="11 12">RCC 1105</strain>
    </source>
</reference>
<keyword evidence="5 10" id="KW-1133">Transmembrane helix</keyword>
<keyword evidence="3 10" id="KW-0812">Transmembrane</keyword>
<name>K8EC26_9CHLO</name>
<evidence type="ECO:0000256" key="9">
    <source>
        <dbReference type="SAM" id="MobiDB-lite"/>
    </source>
</evidence>
<dbReference type="GO" id="GO:0005789">
    <property type="term" value="C:endoplasmic reticulum membrane"/>
    <property type="evidence" value="ECO:0007669"/>
    <property type="project" value="TreeGrafter"/>
</dbReference>
<dbReference type="GO" id="GO:0031201">
    <property type="term" value="C:SNARE complex"/>
    <property type="evidence" value="ECO:0007669"/>
    <property type="project" value="TreeGrafter"/>
</dbReference>
<evidence type="ECO:0000256" key="10">
    <source>
        <dbReference type="SAM" id="Phobius"/>
    </source>
</evidence>
<feature type="region of interest" description="Disordered" evidence="9">
    <location>
        <begin position="1"/>
        <end position="34"/>
    </location>
</feature>
<dbReference type="InterPro" id="IPR027027">
    <property type="entry name" value="GOSR2/Membrin/Bos1"/>
</dbReference>
<dbReference type="STRING" id="41875.K8EC26"/>
<comment type="similarity">
    <text evidence="8">Belongs to the GOSR2 family.</text>
</comment>
<gene>
    <name evidence="11" type="ORF">Bathy03g04410</name>
</gene>
<evidence type="ECO:0000256" key="3">
    <source>
        <dbReference type="ARBA" id="ARBA00022692"/>
    </source>
</evidence>
<feature type="compositionally biased region" description="Pro residues" evidence="9">
    <location>
        <begin position="9"/>
        <end position="23"/>
    </location>
</feature>
<evidence type="ECO:0000256" key="7">
    <source>
        <dbReference type="ARBA" id="ARBA00023136"/>
    </source>
</evidence>
<dbReference type="GO" id="GO:0005484">
    <property type="term" value="F:SNAP receptor activity"/>
    <property type="evidence" value="ECO:0007669"/>
    <property type="project" value="InterPro"/>
</dbReference>
<protein>
    <recommendedName>
        <fullName evidence="8">Membrin</fullName>
    </recommendedName>
</protein>
<evidence type="ECO:0000256" key="6">
    <source>
        <dbReference type="ARBA" id="ARBA00023034"/>
    </source>
</evidence>
<dbReference type="GO" id="GO:0031902">
    <property type="term" value="C:late endosome membrane"/>
    <property type="evidence" value="ECO:0007669"/>
    <property type="project" value="TreeGrafter"/>
</dbReference>
<dbReference type="GeneID" id="19016978"/>
<dbReference type="GO" id="GO:0015031">
    <property type="term" value="P:protein transport"/>
    <property type="evidence" value="ECO:0007669"/>
    <property type="project" value="UniProtKB-KW"/>
</dbReference>
<dbReference type="SUPFAM" id="SSF58038">
    <property type="entry name" value="SNARE fusion complex"/>
    <property type="match status" value="1"/>
</dbReference>
<dbReference type="Gene3D" id="1.20.5.110">
    <property type="match status" value="1"/>
</dbReference>
<dbReference type="PANTHER" id="PTHR21230:SF1">
    <property type="entry name" value="GOLGI SNAP RECEPTOR COMPLEX MEMBER 2"/>
    <property type="match status" value="1"/>
</dbReference>
<evidence type="ECO:0000256" key="5">
    <source>
        <dbReference type="ARBA" id="ARBA00022989"/>
    </source>
</evidence>
<keyword evidence="2 8" id="KW-0813">Transport</keyword>
<evidence type="ECO:0000256" key="1">
    <source>
        <dbReference type="ARBA" id="ARBA00004409"/>
    </source>
</evidence>
<dbReference type="Pfam" id="PF12352">
    <property type="entry name" value="V-SNARE_C"/>
    <property type="match status" value="1"/>
</dbReference>
<evidence type="ECO:0000313" key="11">
    <source>
        <dbReference type="EMBL" id="CCO15471.1"/>
    </source>
</evidence>
<evidence type="ECO:0000256" key="2">
    <source>
        <dbReference type="ARBA" id="ARBA00022448"/>
    </source>
</evidence>
<dbReference type="EMBL" id="FO082276">
    <property type="protein sequence ID" value="CCO15471.1"/>
    <property type="molecule type" value="Genomic_DNA"/>
</dbReference>
<keyword evidence="4 8" id="KW-0653">Protein transport</keyword>
<dbReference type="PANTHER" id="PTHR21230">
    <property type="entry name" value="VESICLE TRANSPORT V-SNARE PROTEIN VTI1-RELATED"/>
    <property type="match status" value="1"/>
</dbReference>
<dbReference type="eggNOG" id="KOG3251">
    <property type="taxonomic scope" value="Eukaryota"/>
</dbReference>
<feature type="compositionally biased region" description="Low complexity" evidence="9">
    <location>
        <begin position="24"/>
        <end position="34"/>
    </location>
</feature>
<comment type="subcellular location">
    <subcellularLocation>
        <location evidence="1">Golgi apparatus membrane</location>
        <topology evidence="1">Single-pass type IV membrane protein</topology>
    </subcellularLocation>
</comment>
<sequence>MGVGVGGDRPPPQSPPLSQPTQPPVSSSSSSSSLSDLYSVARRISFELQEGLIRLERLEGKGHGGNATLQEAREQRNKLQEMTRISQQMESQFRVLIVKENPSKRDTWKRKVSQISEECDQFRVALDRFGSRESRRMQEEQEREELMRRISGGGNMNNGGGDVTLNMGSSYDAEASAGMSMRRSGQMVDDLLDSGANILGSLHEQKDRLKSARRKVLSVLDTLGVSQSVLKVIDRRQRMDAIIVYGGMFFITFFIFVFWWFTRR</sequence>
<evidence type="ECO:0000313" key="12">
    <source>
        <dbReference type="Proteomes" id="UP000198341"/>
    </source>
</evidence>
<accession>K8EC26</accession>
<dbReference type="AlphaFoldDB" id="K8EC26"/>
<dbReference type="GO" id="GO:0000139">
    <property type="term" value="C:Golgi membrane"/>
    <property type="evidence" value="ECO:0007669"/>
    <property type="project" value="UniProtKB-SubCell"/>
</dbReference>
<organism evidence="11 12">
    <name type="scientific">Bathycoccus prasinos</name>
    <dbReference type="NCBI Taxonomy" id="41875"/>
    <lineage>
        <taxon>Eukaryota</taxon>
        <taxon>Viridiplantae</taxon>
        <taxon>Chlorophyta</taxon>
        <taxon>Mamiellophyceae</taxon>
        <taxon>Mamiellales</taxon>
        <taxon>Bathycoccaceae</taxon>
        <taxon>Bathycoccus</taxon>
    </lineage>
</organism>